<dbReference type="EMBL" id="JWZT01005749">
    <property type="protein sequence ID" value="KII60242.1"/>
    <property type="molecule type" value="Genomic_DNA"/>
</dbReference>
<evidence type="ECO:0000313" key="2">
    <source>
        <dbReference type="EMBL" id="KII60242.1"/>
    </source>
</evidence>
<dbReference type="PANTHER" id="PTHR37984">
    <property type="entry name" value="PROTEIN CBG26694"/>
    <property type="match status" value="1"/>
</dbReference>
<accession>A0A0C2ITW2</accession>
<feature type="domain" description="Integrase catalytic" evidence="1">
    <location>
        <begin position="47"/>
        <end position="150"/>
    </location>
</feature>
<evidence type="ECO:0000313" key="3">
    <source>
        <dbReference type="Proteomes" id="UP000031668"/>
    </source>
</evidence>
<dbReference type="GO" id="GO:0003676">
    <property type="term" value="F:nucleic acid binding"/>
    <property type="evidence" value="ECO:0007669"/>
    <property type="project" value="InterPro"/>
</dbReference>
<dbReference type="InterPro" id="IPR001584">
    <property type="entry name" value="Integrase_cat-core"/>
</dbReference>
<dbReference type="InterPro" id="IPR050951">
    <property type="entry name" value="Retrovirus_Pol_polyprotein"/>
</dbReference>
<protein>
    <submittedName>
        <fullName evidence="2">Pol polyprotein</fullName>
    </submittedName>
</protein>
<dbReference type="InterPro" id="IPR036397">
    <property type="entry name" value="RNaseH_sf"/>
</dbReference>
<organism evidence="2 3">
    <name type="scientific">Thelohanellus kitauei</name>
    <name type="common">Myxosporean</name>
    <dbReference type="NCBI Taxonomy" id="669202"/>
    <lineage>
        <taxon>Eukaryota</taxon>
        <taxon>Metazoa</taxon>
        <taxon>Cnidaria</taxon>
        <taxon>Myxozoa</taxon>
        <taxon>Myxosporea</taxon>
        <taxon>Bivalvulida</taxon>
        <taxon>Platysporina</taxon>
        <taxon>Myxobolidae</taxon>
        <taxon>Thelohanellus</taxon>
    </lineage>
</organism>
<name>A0A0C2ITW2_THEKT</name>
<comment type="caution">
    <text evidence="2">The sequence shown here is derived from an EMBL/GenBank/DDBJ whole genome shotgun (WGS) entry which is preliminary data.</text>
</comment>
<dbReference type="Gene3D" id="3.30.420.10">
    <property type="entry name" value="Ribonuclease H-like superfamily/Ribonuclease H"/>
    <property type="match status" value="1"/>
</dbReference>
<dbReference type="SUPFAM" id="SSF53098">
    <property type="entry name" value="Ribonuclease H-like"/>
    <property type="match status" value="1"/>
</dbReference>
<dbReference type="PROSITE" id="PS50994">
    <property type="entry name" value="INTEGRASE"/>
    <property type="match status" value="1"/>
</dbReference>
<evidence type="ECO:0000259" key="1">
    <source>
        <dbReference type="PROSITE" id="PS50994"/>
    </source>
</evidence>
<dbReference type="GO" id="GO:0015074">
    <property type="term" value="P:DNA integration"/>
    <property type="evidence" value="ECO:0007669"/>
    <property type="project" value="InterPro"/>
</dbReference>
<proteinExistence type="predicted"/>
<sequence>MVRACPACSKNARSPNKEFTSWKKSTRPFERFVVESMGFSTQQTILALKSIFSSERIPEVTVSDNGPQIASSIFSDFCVGMGIEHLFALPHHPESNGLAERFVQTFKRSVSKSMDDVDSIDNTVFNFLISYRFTPGIDGKCPSELFHGRKMRNILAKTFSRPIHTNYNHVKFNPGEPVWVRLYGKYPSWVEGEVVKANGRRVYIVKFPEGETIRHLKSTQVSNDFKQQYKGR</sequence>
<dbReference type="InterPro" id="IPR012337">
    <property type="entry name" value="RNaseH-like_sf"/>
</dbReference>
<keyword evidence="3" id="KW-1185">Reference proteome</keyword>
<dbReference type="OrthoDB" id="10054198at2759"/>
<dbReference type="PANTHER" id="PTHR37984:SF5">
    <property type="entry name" value="PROTEIN NYNRIN-LIKE"/>
    <property type="match status" value="1"/>
</dbReference>
<dbReference type="AlphaFoldDB" id="A0A0C2ITW2"/>
<gene>
    <name evidence="2" type="ORF">RF11_05673</name>
</gene>
<dbReference type="Proteomes" id="UP000031668">
    <property type="component" value="Unassembled WGS sequence"/>
</dbReference>
<reference evidence="2 3" key="1">
    <citation type="journal article" date="2014" name="Genome Biol. Evol.">
        <title>The genome of the myxosporean Thelohanellus kitauei shows adaptations to nutrient acquisition within its fish host.</title>
        <authorList>
            <person name="Yang Y."/>
            <person name="Xiong J."/>
            <person name="Zhou Z."/>
            <person name="Huo F."/>
            <person name="Miao W."/>
            <person name="Ran C."/>
            <person name="Liu Y."/>
            <person name="Zhang J."/>
            <person name="Feng J."/>
            <person name="Wang M."/>
            <person name="Wang M."/>
            <person name="Wang L."/>
            <person name="Yao B."/>
        </authorList>
    </citation>
    <scope>NUCLEOTIDE SEQUENCE [LARGE SCALE GENOMIC DNA]</scope>
    <source>
        <strain evidence="2">Wuqing</strain>
    </source>
</reference>